<keyword evidence="1" id="KW-0472">Membrane</keyword>
<keyword evidence="3" id="KW-1185">Reference proteome</keyword>
<dbReference type="AlphaFoldDB" id="A0A1Q6A6R0"/>
<feature type="transmembrane region" description="Helical" evidence="1">
    <location>
        <begin position="6"/>
        <end position="26"/>
    </location>
</feature>
<gene>
    <name evidence="2" type="ORF">RG47T_5141</name>
</gene>
<keyword evidence="1" id="KW-1133">Transmembrane helix</keyword>
<evidence type="ECO:0000313" key="3">
    <source>
        <dbReference type="Proteomes" id="UP000186720"/>
    </source>
</evidence>
<name>A0A1Q6A6R0_9SPHI</name>
<reference evidence="2 3" key="1">
    <citation type="submission" date="2016-11" db="EMBL/GenBank/DDBJ databases">
        <title>Whole Genome Sequencing of Mucilaginibacter polytrichastri RG4-7(T) isolated from the moss sample.</title>
        <authorList>
            <person name="Li Y."/>
        </authorList>
    </citation>
    <scope>NUCLEOTIDE SEQUENCE [LARGE SCALE GENOMIC DNA]</scope>
    <source>
        <strain evidence="2 3">RG4-7</strain>
    </source>
</reference>
<accession>A0A1Q6A6R0</accession>
<dbReference type="Proteomes" id="UP000186720">
    <property type="component" value="Unassembled WGS sequence"/>
</dbReference>
<proteinExistence type="predicted"/>
<protein>
    <submittedName>
        <fullName evidence="2">Uncharacterized protein</fullName>
    </submittedName>
</protein>
<evidence type="ECO:0000256" key="1">
    <source>
        <dbReference type="SAM" id="Phobius"/>
    </source>
</evidence>
<sequence length="43" mass="5103">MMEVGVNKLIIIKMAMILFLCFRFFLGNRIPIKRKIAFIFLLV</sequence>
<keyword evidence="1" id="KW-0812">Transmembrane</keyword>
<comment type="caution">
    <text evidence="2">The sequence shown here is derived from an EMBL/GenBank/DDBJ whole genome shotgun (WGS) entry which is preliminary data.</text>
</comment>
<evidence type="ECO:0000313" key="2">
    <source>
        <dbReference type="EMBL" id="OKS89656.1"/>
    </source>
</evidence>
<dbReference type="EMBL" id="MPPL01000001">
    <property type="protein sequence ID" value="OKS89656.1"/>
    <property type="molecule type" value="Genomic_DNA"/>
</dbReference>
<organism evidence="2 3">
    <name type="scientific">Mucilaginibacter polytrichastri</name>
    <dbReference type="NCBI Taxonomy" id="1302689"/>
    <lineage>
        <taxon>Bacteria</taxon>
        <taxon>Pseudomonadati</taxon>
        <taxon>Bacteroidota</taxon>
        <taxon>Sphingobacteriia</taxon>
        <taxon>Sphingobacteriales</taxon>
        <taxon>Sphingobacteriaceae</taxon>
        <taxon>Mucilaginibacter</taxon>
    </lineage>
</organism>
<dbReference type="STRING" id="1302689.RG47T_5141"/>